<dbReference type="InterPro" id="IPR050595">
    <property type="entry name" value="Bact_response_regulator"/>
</dbReference>
<evidence type="ECO:0000256" key="2">
    <source>
        <dbReference type="PROSITE-ProRule" id="PRU00169"/>
    </source>
</evidence>
<evidence type="ECO:0000313" key="4">
    <source>
        <dbReference type="EMBL" id="MFD1329038.1"/>
    </source>
</evidence>
<dbReference type="Pfam" id="PF00072">
    <property type="entry name" value="Response_reg"/>
    <property type="match status" value="1"/>
</dbReference>
<proteinExistence type="predicted"/>
<feature type="domain" description="Response regulatory" evidence="3">
    <location>
        <begin position="9"/>
        <end position="119"/>
    </location>
</feature>
<sequence length="120" mass="12589">MTVLLAGRRILVVEDEALIAMSIEDALVEAGGEVIGPITGVQRALETLQTERVDAVVLDMNLNGTSAKPVAEVASQRAIPFLVLSGYGAQAITELPGNAPVLSKPFDPAELVEVVRKLLG</sequence>
<dbReference type="Proteomes" id="UP001597173">
    <property type="component" value="Unassembled WGS sequence"/>
</dbReference>
<dbReference type="Gene3D" id="3.40.50.2300">
    <property type="match status" value="1"/>
</dbReference>
<evidence type="ECO:0000313" key="5">
    <source>
        <dbReference type="Proteomes" id="UP001597173"/>
    </source>
</evidence>
<comment type="caution">
    <text evidence="4">The sequence shown here is derived from an EMBL/GenBank/DDBJ whole genome shotgun (WGS) entry which is preliminary data.</text>
</comment>
<dbReference type="SMART" id="SM00448">
    <property type="entry name" value="REC"/>
    <property type="match status" value="1"/>
</dbReference>
<dbReference type="InterPro" id="IPR011006">
    <property type="entry name" value="CheY-like_superfamily"/>
</dbReference>
<dbReference type="RefSeq" id="WP_374836017.1">
    <property type="nucleotide sequence ID" value="NZ_JBHEEW010000002.1"/>
</dbReference>
<evidence type="ECO:0000256" key="1">
    <source>
        <dbReference type="ARBA" id="ARBA00022553"/>
    </source>
</evidence>
<feature type="modified residue" description="4-aspartylphosphate" evidence="2">
    <location>
        <position position="59"/>
    </location>
</feature>
<dbReference type="PANTHER" id="PTHR44591:SF24">
    <property type="entry name" value="PROTEIN-GLUTAMATE METHYLESTERASE_PROTEIN-GLUTAMINE GLUTAMINASE 1"/>
    <property type="match status" value="1"/>
</dbReference>
<protein>
    <submittedName>
        <fullName evidence="4">Response regulator</fullName>
    </submittedName>
</protein>
<dbReference type="PROSITE" id="PS50110">
    <property type="entry name" value="RESPONSE_REGULATORY"/>
    <property type="match status" value="1"/>
</dbReference>
<name>A0ABW3YYJ5_MYCRA</name>
<dbReference type="SUPFAM" id="SSF52172">
    <property type="entry name" value="CheY-like"/>
    <property type="match status" value="1"/>
</dbReference>
<reference evidence="5" key="1">
    <citation type="journal article" date="2019" name="Int. J. Syst. Evol. Microbiol.">
        <title>The Global Catalogue of Microorganisms (GCM) 10K type strain sequencing project: providing services to taxonomists for standard genome sequencing and annotation.</title>
        <authorList>
            <consortium name="The Broad Institute Genomics Platform"/>
            <consortium name="The Broad Institute Genome Sequencing Center for Infectious Disease"/>
            <person name="Wu L."/>
            <person name="Ma J."/>
        </authorList>
    </citation>
    <scope>NUCLEOTIDE SEQUENCE [LARGE SCALE GENOMIC DNA]</scope>
    <source>
        <strain evidence="5">CCUG 55609</strain>
    </source>
</reference>
<dbReference type="PANTHER" id="PTHR44591">
    <property type="entry name" value="STRESS RESPONSE REGULATOR PROTEIN 1"/>
    <property type="match status" value="1"/>
</dbReference>
<accession>A0ABW3YYJ5</accession>
<dbReference type="EMBL" id="JBHTNF010000008">
    <property type="protein sequence ID" value="MFD1329038.1"/>
    <property type="molecule type" value="Genomic_DNA"/>
</dbReference>
<evidence type="ECO:0000259" key="3">
    <source>
        <dbReference type="PROSITE" id="PS50110"/>
    </source>
</evidence>
<keyword evidence="5" id="KW-1185">Reference proteome</keyword>
<keyword evidence="1 2" id="KW-0597">Phosphoprotein</keyword>
<organism evidence="4 5">
    <name type="scientific">Mycoplana ramosa</name>
    <name type="common">Mycoplana bullata</name>
    <dbReference type="NCBI Taxonomy" id="40837"/>
    <lineage>
        <taxon>Bacteria</taxon>
        <taxon>Pseudomonadati</taxon>
        <taxon>Pseudomonadota</taxon>
        <taxon>Alphaproteobacteria</taxon>
        <taxon>Hyphomicrobiales</taxon>
        <taxon>Rhizobiaceae</taxon>
        <taxon>Mycoplana</taxon>
    </lineage>
</organism>
<gene>
    <name evidence="4" type="ORF">ACFQ33_14180</name>
</gene>
<dbReference type="InterPro" id="IPR001789">
    <property type="entry name" value="Sig_transdc_resp-reg_receiver"/>
</dbReference>